<evidence type="ECO:0000256" key="1">
    <source>
        <dbReference type="ARBA" id="ARBA00004571"/>
    </source>
</evidence>
<sequence length="1009" mass="109921">MKQKLLIFFLSLFTVAQAVAQTRTVTGTVTGNDDGGPIPGVSVRVKGTQVAVQTNASGVYSIRLADNQNVITFTSIGYKTHDETIGNRTTVNVGLTPDVSNLNEVVITGYGVEQKRDIAGAVSRVTGAEIENMPVASFDRAIQGKMSGVLVQGSSGIPGGNVQMRIRGSGSINAGNDPLYIVDGVQMQGGDISRSLTSANLLNAINPNDIESIDVLKDAASAAIYGSQAANGVVIITTKRGKSGKTKLTLNYQTGGTDMINKTPVTNGPQFLELMYEARRNLLLAQGLNATQATQVADARSTSLYGFVPSTFGNAPTYDWQEAMTRRGNTNLIEGNANGGNESTQFYLSGSYQKLNGQIIKSDFSRGTMHLNLNHKASSRLSFDTKLNLSTITQNAVESSNQSGSLFLSGVTIPSIQPIYNPDGTYAEPVLGTRPSNVIKQTNYNKNLGVTNQLTGSVGADFEIVSGLKFRSAWNLDYTDIVEDRYIDPRTRDGAAFGGQANELNTRRANWSTDQVFNYIKKFNEDNNLTALLGFSYRNVVDNTITAQGRSFPNELFQTLQSAATPFGVNSSFTTYRTAGYFTKVNYTYKGRYIINSTLRYDGSSRFGADKKYGWFPSVSLAWRLSDESFVKKIDAISELKLRGSYGITGNQQIGNFDSRSLFQGNAASAYNGIGGITPTGLGNAVLSWEENHSIDLGLDFAFFNSRLAGTFDAFRRTSKDLLLDRPLPSTSGFTTISQNIGSVKNEGLELELTTQNITSKAFKWSTNFNWTLIRSRVLKLNEGLDRIISSNAFVGKPLGSIYVVEFAGVNAATGRPFWYDANNNITYQPSESAGVNDARRIIGKSVPDSYGGIGNTFSYKGVDLNVFFQGQFGNTLINNNSFFGERSGSSETNHTMRVYDRRWRQPGDITDWPKMYNSTEPLNRGLASFSSRNYESGAYIRLKTVTLSYSLPASWLTKAKMRSVRINLEAYNLLTFTGYTGYDPEVTGSDLGVFPQGKTLTAGIQVGF</sequence>
<dbReference type="PROSITE" id="PS52016">
    <property type="entry name" value="TONB_DEPENDENT_REC_3"/>
    <property type="match status" value="1"/>
</dbReference>
<dbReference type="InterPro" id="IPR008969">
    <property type="entry name" value="CarboxyPept-like_regulatory"/>
</dbReference>
<keyword evidence="11" id="KW-1185">Reference proteome</keyword>
<feature type="domain" description="TonB-dependent receptor plug" evidence="9">
    <location>
        <begin position="115"/>
        <end position="233"/>
    </location>
</feature>
<dbReference type="RefSeq" id="WP_160908043.1">
    <property type="nucleotide sequence ID" value="NZ_WVHS01000004.1"/>
</dbReference>
<dbReference type="Gene3D" id="2.170.130.10">
    <property type="entry name" value="TonB-dependent receptor, plug domain"/>
    <property type="match status" value="1"/>
</dbReference>
<dbReference type="Proteomes" id="UP000451233">
    <property type="component" value="Unassembled WGS sequence"/>
</dbReference>
<dbReference type="Gene3D" id="2.40.170.20">
    <property type="entry name" value="TonB-dependent receptor, beta-barrel domain"/>
    <property type="match status" value="1"/>
</dbReference>
<dbReference type="SUPFAM" id="SSF56935">
    <property type="entry name" value="Porins"/>
    <property type="match status" value="1"/>
</dbReference>
<dbReference type="InterPro" id="IPR039426">
    <property type="entry name" value="TonB-dep_rcpt-like"/>
</dbReference>
<dbReference type="Pfam" id="PF07715">
    <property type="entry name" value="Plug"/>
    <property type="match status" value="1"/>
</dbReference>
<proteinExistence type="inferred from homology"/>
<keyword evidence="6 7" id="KW-0998">Cell outer membrane</keyword>
<dbReference type="EMBL" id="WVHS01000004">
    <property type="protein sequence ID" value="MXV17033.1"/>
    <property type="molecule type" value="Genomic_DNA"/>
</dbReference>
<keyword evidence="3 7" id="KW-1134">Transmembrane beta strand</keyword>
<dbReference type="GO" id="GO:0009279">
    <property type="term" value="C:cell outer membrane"/>
    <property type="evidence" value="ECO:0007669"/>
    <property type="project" value="UniProtKB-SubCell"/>
</dbReference>
<organism evidence="10 11">
    <name type="scientific">Hufsiella ginkgonis</name>
    <dbReference type="NCBI Taxonomy" id="2695274"/>
    <lineage>
        <taxon>Bacteria</taxon>
        <taxon>Pseudomonadati</taxon>
        <taxon>Bacteroidota</taxon>
        <taxon>Sphingobacteriia</taxon>
        <taxon>Sphingobacteriales</taxon>
        <taxon>Sphingobacteriaceae</taxon>
        <taxon>Hufsiella</taxon>
    </lineage>
</organism>
<dbReference type="InterPro" id="IPR023996">
    <property type="entry name" value="TonB-dep_OMP_SusC/RagA"/>
</dbReference>
<dbReference type="NCBIfam" id="TIGR04057">
    <property type="entry name" value="SusC_RagA_signa"/>
    <property type="match status" value="1"/>
</dbReference>
<comment type="caution">
    <text evidence="10">The sequence shown here is derived from an EMBL/GenBank/DDBJ whole genome shotgun (WGS) entry which is preliminary data.</text>
</comment>
<evidence type="ECO:0000256" key="5">
    <source>
        <dbReference type="ARBA" id="ARBA00023136"/>
    </source>
</evidence>
<evidence type="ECO:0000256" key="7">
    <source>
        <dbReference type="PROSITE-ProRule" id="PRU01360"/>
    </source>
</evidence>
<comment type="similarity">
    <text evidence="7">Belongs to the TonB-dependent receptor family.</text>
</comment>
<gene>
    <name evidence="10" type="ORF">GS398_17165</name>
</gene>
<feature type="signal peptide" evidence="8">
    <location>
        <begin position="1"/>
        <end position="20"/>
    </location>
</feature>
<feature type="chain" id="PRO_5029836468" evidence="8">
    <location>
        <begin position="21"/>
        <end position="1009"/>
    </location>
</feature>
<evidence type="ECO:0000256" key="8">
    <source>
        <dbReference type="SAM" id="SignalP"/>
    </source>
</evidence>
<dbReference type="InterPro" id="IPR023997">
    <property type="entry name" value="TonB-dep_OMP_SusC/RagA_CS"/>
</dbReference>
<dbReference type="Gene3D" id="2.60.40.1120">
    <property type="entry name" value="Carboxypeptidase-like, regulatory domain"/>
    <property type="match status" value="1"/>
</dbReference>
<evidence type="ECO:0000256" key="3">
    <source>
        <dbReference type="ARBA" id="ARBA00022452"/>
    </source>
</evidence>
<evidence type="ECO:0000256" key="2">
    <source>
        <dbReference type="ARBA" id="ARBA00022448"/>
    </source>
</evidence>
<accession>A0A7K1Y1B5</accession>
<dbReference type="InterPro" id="IPR012910">
    <property type="entry name" value="Plug_dom"/>
</dbReference>
<keyword evidence="4 7" id="KW-0812">Transmembrane</keyword>
<comment type="subcellular location">
    <subcellularLocation>
        <location evidence="1 7">Cell outer membrane</location>
        <topology evidence="1 7">Multi-pass membrane protein</topology>
    </subcellularLocation>
</comment>
<keyword evidence="2 7" id="KW-0813">Transport</keyword>
<evidence type="ECO:0000256" key="4">
    <source>
        <dbReference type="ARBA" id="ARBA00022692"/>
    </source>
</evidence>
<dbReference type="SUPFAM" id="SSF49464">
    <property type="entry name" value="Carboxypeptidase regulatory domain-like"/>
    <property type="match status" value="1"/>
</dbReference>
<name>A0A7K1Y1B5_9SPHI</name>
<keyword evidence="8" id="KW-0732">Signal</keyword>
<reference evidence="10 11" key="1">
    <citation type="submission" date="2019-11" db="EMBL/GenBank/DDBJ databases">
        <title>Pedobacter sp. HMF7056 Genome sequencing and assembly.</title>
        <authorList>
            <person name="Kang H."/>
            <person name="Kim H."/>
            <person name="Joh K."/>
        </authorList>
    </citation>
    <scope>NUCLEOTIDE SEQUENCE [LARGE SCALE GENOMIC DNA]</scope>
    <source>
        <strain evidence="10 11">HMF7056</strain>
    </source>
</reference>
<evidence type="ECO:0000313" key="11">
    <source>
        <dbReference type="Proteomes" id="UP000451233"/>
    </source>
</evidence>
<evidence type="ECO:0000256" key="6">
    <source>
        <dbReference type="ARBA" id="ARBA00023237"/>
    </source>
</evidence>
<dbReference type="InterPro" id="IPR036942">
    <property type="entry name" value="Beta-barrel_TonB_sf"/>
</dbReference>
<dbReference type="NCBIfam" id="TIGR04056">
    <property type="entry name" value="OMP_RagA_SusC"/>
    <property type="match status" value="1"/>
</dbReference>
<evidence type="ECO:0000259" key="9">
    <source>
        <dbReference type="Pfam" id="PF07715"/>
    </source>
</evidence>
<dbReference type="InterPro" id="IPR037066">
    <property type="entry name" value="Plug_dom_sf"/>
</dbReference>
<dbReference type="AlphaFoldDB" id="A0A7K1Y1B5"/>
<keyword evidence="5 7" id="KW-0472">Membrane</keyword>
<evidence type="ECO:0000313" key="10">
    <source>
        <dbReference type="EMBL" id="MXV17033.1"/>
    </source>
</evidence>
<protein>
    <submittedName>
        <fullName evidence="10">SusC/RagA family TonB-linked outer membrane protein</fullName>
    </submittedName>
</protein>
<dbReference type="Pfam" id="PF13715">
    <property type="entry name" value="CarbopepD_reg_2"/>
    <property type="match status" value="1"/>
</dbReference>